<feature type="compositionally biased region" description="Basic and acidic residues" evidence="1">
    <location>
        <begin position="221"/>
        <end position="237"/>
    </location>
</feature>
<feature type="compositionally biased region" description="Basic and acidic residues" evidence="1">
    <location>
        <begin position="111"/>
        <end position="130"/>
    </location>
</feature>
<proteinExistence type="predicted"/>
<feature type="region of interest" description="Disordered" evidence="1">
    <location>
        <begin position="1"/>
        <end position="130"/>
    </location>
</feature>
<sequence>MDRMNRSSELSETHKEKNRLARIEQKEKEDKATREVFSIPSRYGHESVRSPDRNRLPVKQYGRNEPRDLQGAYARRGERSPQDLRDRIAGRREAESKNVGNRLDKNSVSNDPRDRARYHPYHRGKEYDYSKREDERYRSIVLSGHSNWNNNDKMIQHSVHPRDSQSVSRYSPGRRVSPNSQRTLTVHYVGQRDRGYNRDLPRVSTQRINREWRPVRPSQGGDRKSLGEVMESGEKEMEAERRRIEKGKGIAIEPPSNQERASHGRGKLIIREPVINNKPEMVQRSTVVVIAVQPETRVHDVSQKGTRGGGNVDDGVGKEKELVKSTEGAEASVQRMRNIWMKRLLRRWLSSIQTQNQS</sequence>
<evidence type="ECO:0000256" key="1">
    <source>
        <dbReference type="SAM" id="MobiDB-lite"/>
    </source>
</evidence>
<dbReference type="EMBL" id="JAGKQM010000014">
    <property type="protein sequence ID" value="KAH0884512.1"/>
    <property type="molecule type" value="Genomic_DNA"/>
</dbReference>
<comment type="caution">
    <text evidence="2">The sequence shown here is derived from an EMBL/GenBank/DDBJ whole genome shotgun (WGS) entry which is preliminary data.</text>
</comment>
<reference evidence="2 3" key="1">
    <citation type="submission" date="2021-05" db="EMBL/GenBank/DDBJ databases">
        <title>Genome Assembly of Synthetic Allotetraploid Brassica napus Reveals Homoeologous Exchanges between Subgenomes.</title>
        <authorList>
            <person name="Davis J.T."/>
        </authorList>
    </citation>
    <scope>NUCLEOTIDE SEQUENCE [LARGE SCALE GENOMIC DNA]</scope>
    <source>
        <strain evidence="3">cv. Da-Ae</strain>
        <tissue evidence="2">Seedling</tissue>
    </source>
</reference>
<protein>
    <submittedName>
        <fullName evidence="2">Uncharacterized protein</fullName>
    </submittedName>
</protein>
<feature type="region of interest" description="Disordered" evidence="1">
    <location>
        <begin position="158"/>
        <end position="179"/>
    </location>
</feature>
<keyword evidence="3" id="KW-1185">Reference proteome</keyword>
<accession>A0ABQ7ZWU7</accession>
<evidence type="ECO:0000313" key="3">
    <source>
        <dbReference type="Proteomes" id="UP000824890"/>
    </source>
</evidence>
<evidence type="ECO:0000313" key="2">
    <source>
        <dbReference type="EMBL" id="KAH0884512.1"/>
    </source>
</evidence>
<feature type="compositionally biased region" description="Basic and acidic residues" evidence="1">
    <location>
        <begin position="43"/>
        <end position="55"/>
    </location>
</feature>
<gene>
    <name evidence="2" type="ORF">HID58_060608</name>
</gene>
<feature type="region of interest" description="Disordered" evidence="1">
    <location>
        <begin position="213"/>
        <end position="237"/>
    </location>
</feature>
<feature type="compositionally biased region" description="Basic and acidic residues" evidence="1">
    <location>
        <begin position="75"/>
        <end position="96"/>
    </location>
</feature>
<feature type="compositionally biased region" description="Basic and acidic residues" evidence="1">
    <location>
        <begin position="1"/>
        <end position="34"/>
    </location>
</feature>
<feature type="compositionally biased region" description="Basic and acidic residues" evidence="1">
    <location>
        <begin position="315"/>
        <end position="324"/>
    </location>
</feature>
<organism evidence="2 3">
    <name type="scientific">Brassica napus</name>
    <name type="common">Rape</name>
    <dbReference type="NCBI Taxonomy" id="3708"/>
    <lineage>
        <taxon>Eukaryota</taxon>
        <taxon>Viridiplantae</taxon>
        <taxon>Streptophyta</taxon>
        <taxon>Embryophyta</taxon>
        <taxon>Tracheophyta</taxon>
        <taxon>Spermatophyta</taxon>
        <taxon>Magnoliopsida</taxon>
        <taxon>eudicotyledons</taxon>
        <taxon>Gunneridae</taxon>
        <taxon>Pentapetalae</taxon>
        <taxon>rosids</taxon>
        <taxon>malvids</taxon>
        <taxon>Brassicales</taxon>
        <taxon>Brassicaceae</taxon>
        <taxon>Brassiceae</taxon>
        <taxon>Brassica</taxon>
    </lineage>
</organism>
<feature type="region of interest" description="Disordered" evidence="1">
    <location>
        <begin position="300"/>
        <end position="329"/>
    </location>
</feature>
<name>A0ABQ7ZWU7_BRANA</name>
<dbReference type="Proteomes" id="UP000824890">
    <property type="component" value="Unassembled WGS sequence"/>
</dbReference>